<organism evidence="1">
    <name type="scientific">bioreactor metagenome</name>
    <dbReference type="NCBI Taxonomy" id="1076179"/>
    <lineage>
        <taxon>unclassified sequences</taxon>
        <taxon>metagenomes</taxon>
        <taxon>ecological metagenomes</taxon>
    </lineage>
</organism>
<gene>
    <name evidence="1" type="ORF">SDC9_196424</name>
</gene>
<evidence type="ECO:0000313" key="1">
    <source>
        <dbReference type="EMBL" id="MPN48812.1"/>
    </source>
</evidence>
<dbReference type="AlphaFoldDB" id="A0A645IDB2"/>
<name>A0A645IDB2_9ZZZZ</name>
<proteinExistence type="predicted"/>
<protein>
    <submittedName>
        <fullName evidence="1">Uncharacterized protein</fullName>
    </submittedName>
</protein>
<accession>A0A645IDB2</accession>
<dbReference type="EMBL" id="VSSQ01111479">
    <property type="protein sequence ID" value="MPN48812.1"/>
    <property type="molecule type" value="Genomic_DNA"/>
</dbReference>
<sequence length="79" mass="8562">MDGFKHGVALANVCRARGANAALELGRLIGQDIAVKVGQYHHLELGTAFFIDQLGGHDVNIPVIHFHFRVFLRDGLGGI</sequence>
<comment type="caution">
    <text evidence="1">The sequence shown here is derived from an EMBL/GenBank/DDBJ whole genome shotgun (WGS) entry which is preliminary data.</text>
</comment>
<reference evidence="1" key="1">
    <citation type="submission" date="2019-08" db="EMBL/GenBank/DDBJ databases">
        <authorList>
            <person name="Kucharzyk K."/>
            <person name="Murdoch R.W."/>
            <person name="Higgins S."/>
            <person name="Loffler F."/>
        </authorList>
    </citation>
    <scope>NUCLEOTIDE SEQUENCE</scope>
</reference>